<name>A0A2M9V1M8_BACFG</name>
<evidence type="ECO:0000313" key="3">
    <source>
        <dbReference type="EMBL" id="PJY70009.1"/>
    </source>
</evidence>
<feature type="coiled-coil region" evidence="1">
    <location>
        <begin position="64"/>
        <end position="187"/>
    </location>
</feature>
<keyword evidence="2" id="KW-0472">Membrane</keyword>
<proteinExistence type="predicted"/>
<keyword evidence="2" id="KW-1133">Transmembrane helix</keyword>
<feature type="coiled-coil region" evidence="1">
    <location>
        <begin position="709"/>
        <end position="835"/>
    </location>
</feature>
<dbReference type="EMBL" id="PDCW01000049">
    <property type="protein sequence ID" value="PJY70009.1"/>
    <property type="molecule type" value="Genomic_DNA"/>
</dbReference>
<protein>
    <recommendedName>
        <fullName evidence="5">Phage tail tape measure protein</fullName>
    </recommendedName>
</protein>
<keyword evidence="2" id="KW-0812">Transmembrane</keyword>
<organism evidence="3 4">
    <name type="scientific">Bacteroides fragilis</name>
    <dbReference type="NCBI Taxonomy" id="817"/>
    <lineage>
        <taxon>Bacteria</taxon>
        <taxon>Pseudomonadati</taxon>
        <taxon>Bacteroidota</taxon>
        <taxon>Bacteroidia</taxon>
        <taxon>Bacteroidales</taxon>
        <taxon>Bacteroidaceae</taxon>
        <taxon>Bacteroides</taxon>
    </lineage>
</organism>
<feature type="transmembrane region" description="Helical" evidence="2">
    <location>
        <begin position="423"/>
        <end position="443"/>
    </location>
</feature>
<feature type="coiled-coil region" evidence="1">
    <location>
        <begin position="1168"/>
        <end position="1195"/>
    </location>
</feature>
<gene>
    <name evidence="3" type="ORF">CQW34_04163</name>
</gene>
<dbReference type="Proteomes" id="UP000231846">
    <property type="component" value="Unassembled WGS sequence"/>
</dbReference>
<reference evidence="3 4" key="1">
    <citation type="journal article" date="2017" name="MBio">
        <title>Gut Symbiont Bacteroides fragilis Secretes a Eukaryotic-Like Ubiquitin Protein That Mediates Intraspecies Antagonism.</title>
        <authorList>
            <person name="Chatzidaki-Livanis M."/>
            <person name="Coyne M.J."/>
            <person name="Roelofs K.G."/>
            <person name="Gentyala R.R."/>
            <person name="Caldwell J.M."/>
            <person name="Comstock L.E."/>
        </authorList>
    </citation>
    <scope>NUCLEOTIDE SEQUENCE [LARGE SCALE GENOMIC DNA]</scope>
    <source>
        <strain evidence="3 4">12905</strain>
    </source>
</reference>
<evidence type="ECO:0000256" key="1">
    <source>
        <dbReference type="SAM" id="Coils"/>
    </source>
</evidence>
<keyword evidence="1" id="KW-0175">Coiled coil</keyword>
<comment type="caution">
    <text evidence="3">The sequence shown here is derived from an EMBL/GenBank/DDBJ whole genome shotgun (WGS) entry which is preliminary data.</text>
</comment>
<evidence type="ECO:0008006" key="5">
    <source>
        <dbReference type="Google" id="ProtNLM"/>
    </source>
</evidence>
<accession>A0A2M9V1M8</accession>
<feature type="coiled-coil region" evidence="1">
    <location>
        <begin position="1046"/>
        <end position="1073"/>
    </location>
</feature>
<sequence length="1399" mass="156296">MARRSATVFMPDYRKLSKEWKYVRIPKDTLSFCPGDGPPIFVLKNNVMGKLQPDYITWTLSVNADGLQKEMLKVRNNTKELKAENVRLKSSMENLAMQGKLQSKEYKELNAQLKANNRTISENGEKLRLLESRLNNADKSYAQLSKQARQLRRELDNTVKSLQPQEYARLEAELAKTKEAMEQLRPKAEAVKESFFSLTRMKSAVVGFFAGIGASAGSFFANSISEARSWMSEGIRLAANADGVRRAFDKLDRPGILSELRKATKDTVNDLELMQAAVRAKDFRIPLEDLGKYLQFARLKAQQTGQSVDYLTDSIITGLGRKSLLILDNLGLSAAEVNEEMAKTGDLMAAVAAIVDRQLAQAGENYVSAADKAAQKAAELQNRQMEIGRLLLPLQEKWSGLFQSLKLGFSDVALRVLEHKKSIITLISVVTGFILVYKTVILLQKTWNGLLMLGKAVSLAYASVVAMQRGNILRSAAAMKMYNASVASNNILVKACTASTYLFAAAKAVLTGNINKARIAMQAFYAITKISPLAIVATVVAALTYKLVSYRRELTATEKAERSLHRVRAQAADTVATETRELNTLLGIARNEKISKEQRMEAIKRLNALSEEYLGGLRLETINTREATAAVKDYTDNLLSMARIRSANSRLEEIQKEKRALEEQRKDIHANRNLWDSFKLGLAKGFNSLSVAVKGYSDTWSEGVIHDYFAREFDQIQALNQEEKKLTQEITASQQDIIKVDTQSEAKTKDLIQAKKEEIAQAEREVASTPALLAAKNRKLQQLNEELKALQQLGTIREIPDGFASQTDKVLSALNERHEKELLKIRENKERQQQTQAQYNKAVLAEDIRFHTQRLGILEGLEKKTARTRLRQLAGIRAKMTESSAKILELQRKLDENEVALLQEQRDKKLAIQEDTYKAAKAQIELNYANLHITQQQRDMLLLSLEESNSRERLGILKEYRKDVEALELQTGDVKIQAVKLSGQKVLEAELANAKDRAAQQKAIETMLSSFKKEFNLFNLPDETDLQLKVLEASYQARLELIRNALKNELVTKDQAARQERELEEAYSTAKLNITRGAEERRNGILEKYGLLGFQQRYAMQMAALKREKEQGLIGAEAYAKAEKMLKIQFWKEAFDYYSNLFSGAVSALQNAEIANMEAKYDAEIAAAQGNAQEVERLETEKAQKKLEIEKKYADVQFAVKASQIIADTAVAIMKALSQLGPIAGPVAAALMGVTGAAQLAAANAERQKVKSMTLSGASGSTPVSAERVVNASGGYDQGGYTGDGDRYEVAGVVHRGEYVIPVPEMKNKRVVNMVKVIESIRRNRTSANPWPGYYEGGKVTERERPGQDIDRLNRAAEKLERASRNLSRPAKSYVLLSDINAAQDLQKSSEKPFTRTDQ</sequence>
<feature type="transmembrane region" description="Helical" evidence="2">
    <location>
        <begin position="449"/>
        <end position="467"/>
    </location>
</feature>
<feature type="transmembrane region" description="Helical" evidence="2">
    <location>
        <begin position="523"/>
        <end position="545"/>
    </location>
</feature>
<evidence type="ECO:0000313" key="4">
    <source>
        <dbReference type="Proteomes" id="UP000231846"/>
    </source>
</evidence>
<feature type="coiled-coil region" evidence="1">
    <location>
        <begin position="644"/>
        <end position="671"/>
    </location>
</feature>
<evidence type="ECO:0000256" key="2">
    <source>
        <dbReference type="SAM" id="Phobius"/>
    </source>
</evidence>